<reference evidence="2 3" key="1">
    <citation type="submission" date="2019-02" db="EMBL/GenBank/DDBJ databases">
        <title>Genomic Encyclopedia of Archaeal and Bacterial Type Strains, Phase II (KMG-II): from individual species to whole genera.</title>
        <authorList>
            <person name="Goeker M."/>
        </authorList>
    </citation>
    <scope>NUCLEOTIDE SEQUENCE [LARGE SCALE GENOMIC DNA]</scope>
    <source>
        <strain evidence="2 3">DSM 18101</strain>
    </source>
</reference>
<feature type="transmembrane region" description="Helical" evidence="1">
    <location>
        <begin position="37"/>
        <end position="62"/>
    </location>
</feature>
<dbReference type="RefSeq" id="WP_130418304.1">
    <property type="nucleotide sequence ID" value="NZ_SHKW01000001.1"/>
</dbReference>
<protein>
    <submittedName>
        <fullName evidence="2">Uncharacterized protein</fullName>
    </submittedName>
</protein>
<feature type="transmembrane region" description="Helical" evidence="1">
    <location>
        <begin position="74"/>
        <end position="92"/>
    </location>
</feature>
<name>A0A4Q7YTH7_9BACT</name>
<evidence type="ECO:0000313" key="3">
    <source>
        <dbReference type="Proteomes" id="UP000292958"/>
    </source>
</evidence>
<keyword evidence="1" id="KW-1133">Transmembrane helix</keyword>
<dbReference type="AlphaFoldDB" id="A0A4Q7YTH7"/>
<evidence type="ECO:0000256" key="1">
    <source>
        <dbReference type="SAM" id="Phobius"/>
    </source>
</evidence>
<evidence type="ECO:0000313" key="2">
    <source>
        <dbReference type="EMBL" id="RZU40205.1"/>
    </source>
</evidence>
<accession>A0A4Q7YTH7</accession>
<dbReference type="Proteomes" id="UP000292958">
    <property type="component" value="Unassembled WGS sequence"/>
</dbReference>
<proteinExistence type="predicted"/>
<feature type="transmembrane region" description="Helical" evidence="1">
    <location>
        <begin position="12"/>
        <end position="31"/>
    </location>
</feature>
<sequence length="198" mass="22307">MDAAQGSPVKTLWPVWVSIALPLLLVALNSTPIGLDFTFVILGIPALLGVWACLGIWTLVLTVRHLLSREWSRAVVSAVLPLVILGAGLRFWQFIHLCNDGGDVGYFLAERSSYLDKIRTMPPNGEPRLLVFNRGGMLWASRGYVYDESDEVMREEPLRSTKWRARADNTELTCGYYAQPFPGHFSFTQHWYLASFNC</sequence>
<comment type="caution">
    <text evidence="2">The sequence shown here is derived from an EMBL/GenBank/DDBJ whole genome shotgun (WGS) entry which is preliminary data.</text>
</comment>
<keyword evidence="1" id="KW-0812">Transmembrane</keyword>
<dbReference type="OrthoDB" id="7358020at2"/>
<dbReference type="EMBL" id="SHKW01000001">
    <property type="protein sequence ID" value="RZU40205.1"/>
    <property type="molecule type" value="Genomic_DNA"/>
</dbReference>
<organism evidence="2 3">
    <name type="scientific">Edaphobacter modestus</name>
    <dbReference type="NCBI Taxonomy" id="388466"/>
    <lineage>
        <taxon>Bacteria</taxon>
        <taxon>Pseudomonadati</taxon>
        <taxon>Acidobacteriota</taxon>
        <taxon>Terriglobia</taxon>
        <taxon>Terriglobales</taxon>
        <taxon>Acidobacteriaceae</taxon>
        <taxon>Edaphobacter</taxon>
    </lineage>
</organism>
<keyword evidence="1" id="KW-0472">Membrane</keyword>
<gene>
    <name evidence="2" type="ORF">BDD14_1644</name>
</gene>
<keyword evidence="3" id="KW-1185">Reference proteome</keyword>